<dbReference type="GO" id="GO:0007507">
    <property type="term" value="P:heart development"/>
    <property type="evidence" value="ECO:0007669"/>
    <property type="project" value="TreeGrafter"/>
</dbReference>
<dbReference type="PANTHER" id="PTHR11267:SF190">
    <property type="entry name" value="T-BOX TRANSCRIPTION FACTOR TBX20"/>
    <property type="match status" value="1"/>
</dbReference>
<dbReference type="InterPro" id="IPR036960">
    <property type="entry name" value="T-box_sf"/>
</dbReference>
<dbReference type="GO" id="GO:0000785">
    <property type="term" value="C:chromatin"/>
    <property type="evidence" value="ECO:0007669"/>
    <property type="project" value="TreeGrafter"/>
</dbReference>
<dbReference type="EMBL" id="QOIP01000011">
    <property type="protein sequence ID" value="RLU16545.1"/>
    <property type="molecule type" value="Genomic_DNA"/>
</dbReference>
<dbReference type="SMART" id="SM00425">
    <property type="entry name" value="TBOX"/>
    <property type="match status" value="1"/>
</dbReference>
<gene>
    <name evidence="9" type="ORF">DMN91_010613</name>
</gene>
<protein>
    <recommendedName>
        <fullName evidence="8">T-box domain-containing protein</fullName>
    </recommendedName>
</protein>
<reference evidence="9 10" key="1">
    <citation type="journal article" date="2018" name="Genome Res.">
        <title>The genomic architecture and molecular evolution of ant odorant receptors.</title>
        <authorList>
            <person name="McKenzie S.K."/>
            <person name="Kronauer D.J.C."/>
        </authorList>
    </citation>
    <scope>NUCLEOTIDE SEQUENCE [LARGE SCALE GENOMIC DNA]</scope>
    <source>
        <strain evidence="9">Clonal line C1</strain>
    </source>
</reference>
<dbReference type="FunFam" id="2.60.40.820:FF:000008">
    <property type="entry name" value="T-box transcription factor TBX20"/>
    <property type="match status" value="1"/>
</dbReference>
<evidence type="ECO:0000256" key="4">
    <source>
        <dbReference type="ARBA" id="ARBA00023163"/>
    </source>
</evidence>
<dbReference type="PROSITE" id="PS01283">
    <property type="entry name" value="TBOX_1"/>
    <property type="match status" value="1"/>
</dbReference>
<dbReference type="Proteomes" id="UP000279307">
    <property type="component" value="Chromosome 11"/>
</dbReference>
<evidence type="ECO:0000256" key="6">
    <source>
        <dbReference type="PROSITE-ProRule" id="PRU00201"/>
    </source>
</evidence>
<feature type="region of interest" description="Disordered" evidence="7">
    <location>
        <begin position="85"/>
        <end position="107"/>
    </location>
</feature>
<feature type="region of interest" description="Disordered" evidence="7">
    <location>
        <begin position="128"/>
        <end position="147"/>
    </location>
</feature>
<comment type="subcellular location">
    <subcellularLocation>
        <location evidence="1 6">Nucleus</location>
    </subcellularLocation>
</comment>
<feature type="domain" description="T-box" evidence="8">
    <location>
        <begin position="174"/>
        <end position="361"/>
    </location>
</feature>
<accession>A0A3L8D7W4</accession>
<comment type="caution">
    <text evidence="6">Lacks conserved residue(s) required for the propagation of feature annotation.</text>
</comment>
<dbReference type="InterPro" id="IPR001699">
    <property type="entry name" value="TF_T-box"/>
</dbReference>
<dbReference type="AlphaFoldDB" id="A0A3L8D7W4"/>
<dbReference type="Pfam" id="PF00907">
    <property type="entry name" value="T-box"/>
    <property type="match status" value="1"/>
</dbReference>
<evidence type="ECO:0000313" key="10">
    <source>
        <dbReference type="Proteomes" id="UP000279307"/>
    </source>
</evidence>
<feature type="compositionally biased region" description="Pro residues" evidence="7">
    <location>
        <begin position="509"/>
        <end position="528"/>
    </location>
</feature>
<keyword evidence="4" id="KW-0804">Transcription</keyword>
<dbReference type="PANTHER" id="PTHR11267">
    <property type="entry name" value="T-BOX PROTEIN-RELATED"/>
    <property type="match status" value="1"/>
</dbReference>
<dbReference type="GO" id="GO:0045893">
    <property type="term" value="P:positive regulation of DNA-templated transcription"/>
    <property type="evidence" value="ECO:0007669"/>
    <property type="project" value="InterPro"/>
</dbReference>
<keyword evidence="5 6" id="KW-0539">Nucleus</keyword>
<dbReference type="InterPro" id="IPR018186">
    <property type="entry name" value="TF_T-box_CS"/>
</dbReference>
<dbReference type="Gene3D" id="2.60.40.820">
    <property type="entry name" value="Transcription factor, T-box"/>
    <property type="match status" value="1"/>
</dbReference>
<feature type="compositionally biased region" description="Low complexity" evidence="7">
    <location>
        <begin position="415"/>
        <end position="435"/>
    </location>
</feature>
<name>A0A3L8D7W4_OOCBI</name>
<comment type="caution">
    <text evidence="9">The sequence shown here is derived from an EMBL/GenBank/DDBJ whole genome shotgun (WGS) entry which is preliminary data.</text>
</comment>
<dbReference type="CDD" id="cd20193">
    <property type="entry name" value="T-box_TBX20-like"/>
    <property type="match status" value="1"/>
</dbReference>
<feature type="region of interest" description="Disordered" evidence="7">
    <location>
        <begin position="485"/>
        <end position="528"/>
    </location>
</feature>
<keyword evidence="3 6" id="KW-0238">DNA-binding</keyword>
<evidence type="ECO:0000256" key="5">
    <source>
        <dbReference type="ARBA" id="ARBA00023242"/>
    </source>
</evidence>
<dbReference type="InterPro" id="IPR008967">
    <property type="entry name" value="p53-like_TF_DNA-bd_sf"/>
</dbReference>
<evidence type="ECO:0000256" key="3">
    <source>
        <dbReference type="ARBA" id="ARBA00023125"/>
    </source>
</evidence>
<dbReference type="PRINTS" id="PR00937">
    <property type="entry name" value="TBOX"/>
</dbReference>
<organism evidence="9 10">
    <name type="scientific">Ooceraea biroi</name>
    <name type="common">Clonal raider ant</name>
    <name type="synonym">Cerapachys biroi</name>
    <dbReference type="NCBI Taxonomy" id="2015173"/>
    <lineage>
        <taxon>Eukaryota</taxon>
        <taxon>Metazoa</taxon>
        <taxon>Ecdysozoa</taxon>
        <taxon>Arthropoda</taxon>
        <taxon>Hexapoda</taxon>
        <taxon>Insecta</taxon>
        <taxon>Pterygota</taxon>
        <taxon>Neoptera</taxon>
        <taxon>Endopterygota</taxon>
        <taxon>Hymenoptera</taxon>
        <taxon>Apocrita</taxon>
        <taxon>Aculeata</taxon>
        <taxon>Formicoidea</taxon>
        <taxon>Formicidae</taxon>
        <taxon>Dorylinae</taxon>
        <taxon>Ooceraea</taxon>
    </lineage>
</organism>
<feature type="compositionally biased region" description="Polar residues" evidence="7">
    <location>
        <begin position="495"/>
        <end position="504"/>
    </location>
</feature>
<dbReference type="GO" id="GO:0000981">
    <property type="term" value="F:DNA-binding transcription factor activity, RNA polymerase II-specific"/>
    <property type="evidence" value="ECO:0007669"/>
    <property type="project" value="TreeGrafter"/>
</dbReference>
<dbReference type="GO" id="GO:0005634">
    <property type="term" value="C:nucleus"/>
    <property type="evidence" value="ECO:0007669"/>
    <property type="project" value="UniProtKB-SubCell"/>
</dbReference>
<dbReference type="InterPro" id="IPR046360">
    <property type="entry name" value="T-box_DNA-bd"/>
</dbReference>
<evidence type="ECO:0000259" key="8">
    <source>
        <dbReference type="PROSITE" id="PS50252"/>
    </source>
</evidence>
<evidence type="ECO:0000256" key="1">
    <source>
        <dbReference type="ARBA" id="ARBA00004123"/>
    </source>
</evidence>
<evidence type="ECO:0000256" key="7">
    <source>
        <dbReference type="SAM" id="MobiDB-lite"/>
    </source>
</evidence>
<feature type="compositionally biased region" description="Acidic residues" evidence="7">
    <location>
        <begin position="85"/>
        <end position="94"/>
    </location>
</feature>
<keyword evidence="2" id="KW-0805">Transcription regulation</keyword>
<evidence type="ECO:0000313" key="9">
    <source>
        <dbReference type="EMBL" id="RLU16545.1"/>
    </source>
</evidence>
<dbReference type="SUPFAM" id="SSF49417">
    <property type="entry name" value="p53-like transcription factors"/>
    <property type="match status" value="1"/>
</dbReference>
<feature type="region of interest" description="Disordered" evidence="7">
    <location>
        <begin position="415"/>
        <end position="438"/>
    </location>
</feature>
<evidence type="ECO:0000256" key="2">
    <source>
        <dbReference type="ARBA" id="ARBA00023015"/>
    </source>
</evidence>
<dbReference type="PROSITE" id="PS50252">
    <property type="entry name" value="TBOX_3"/>
    <property type="match status" value="1"/>
</dbReference>
<proteinExistence type="predicted"/>
<dbReference type="OrthoDB" id="7442607at2759"/>
<sequence length="528" mass="58108">MPTKGERGKATDFSIAAIMAPRGPSFGHYHLQGIGNAAATADTSLECPTGKGFVADATLDDRVQSSPVNIVATATVVTEEALLADEEAENCEGESEGKSANEEDEEVDVDVEECSSVDDGPVHGVLADDLNGVGAPSRKRKSVNVDGCNADEKKQQRLRTSCNSEELRDVECHLETKELWDKFNDLGTEMIITKTGRRMFPTCRVSFSGLKSEGRYAVLMDIVPVDNKRYRYAYHRSCWLEAGKADPPAPARLYVHPDSPFTGEQLRKQVVSFEKVKLTNNDMDKHGQIVLNSMHRYQPRIHLVRCRHTDDSGLHITDLQKEEHKTFIFPEAIFTAVTAYQNQLITRLKIDSNPFAKGFRDSSRLTDFDRDPMELMEQQLVRCGVPSVRLYEHLAMSSPVAVAAAAAVALGAQQQQQQQQQHHQPSAQQQQQQQHENALSPWLSPSTLLYGTRTGSPYSNVVAAAAAAAAAPSFPYPAALPWPWQPPPPVAMISRRSSPPTATSLRYAPYPPTASTPPPLRARPTSPN</sequence>
<dbReference type="GO" id="GO:0001708">
    <property type="term" value="P:cell fate specification"/>
    <property type="evidence" value="ECO:0007669"/>
    <property type="project" value="TreeGrafter"/>
</dbReference>
<dbReference type="GO" id="GO:0000978">
    <property type="term" value="F:RNA polymerase II cis-regulatory region sequence-specific DNA binding"/>
    <property type="evidence" value="ECO:0007669"/>
    <property type="project" value="InterPro"/>
</dbReference>